<sequence>MRYMNTIEKKVWPEYFQHIVDGKKTFELRLNDFKVNEGDTLVLREWDPATKDYTGRKLEKKVGYVGAWKIDDLAQFWPRKEIDDKGLQVISLK</sequence>
<accession>A0A1J4VBS4</accession>
<gene>
    <name evidence="2" type="ORF">AUJ44_01790</name>
</gene>
<evidence type="ECO:0000313" key="3">
    <source>
        <dbReference type="Proteomes" id="UP000183206"/>
    </source>
</evidence>
<feature type="domain" description="DUF3850" evidence="1">
    <location>
        <begin position="10"/>
        <end position="65"/>
    </location>
</feature>
<evidence type="ECO:0000259" key="1">
    <source>
        <dbReference type="Pfam" id="PF12961"/>
    </source>
</evidence>
<reference evidence="2 3" key="1">
    <citation type="journal article" date="2016" name="Environ. Microbiol.">
        <title>Genomic resolution of a cold subsurface aquifer community provides metabolic insights for novel microbes adapted to high CO concentrations.</title>
        <authorList>
            <person name="Probst A.J."/>
            <person name="Castelle C.J."/>
            <person name="Singh A."/>
            <person name="Brown C.T."/>
            <person name="Anantharaman K."/>
            <person name="Sharon I."/>
            <person name="Hug L.A."/>
            <person name="Burstein D."/>
            <person name="Emerson J.B."/>
            <person name="Thomas B.C."/>
            <person name="Banfield J.F."/>
        </authorList>
    </citation>
    <scope>NUCLEOTIDE SEQUENCE [LARGE SCALE GENOMIC DNA]</scope>
    <source>
        <strain evidence="2">CG1_02_47_685</strain>
    </source>
</reference>
<dbReference type="SUPFAM" id="SSF88697">
    <property type="entry name" value="PUA domain-like"/>
    <property type="match status" value="1"/>
</dbReference>
<dbReference type="EMBL" id="MNVO01000028">
    <property type="protein sequence ID" value="OIO32721.1"/>
    <property type="molecule type" value="Genomic_DNA"/>
</dbReference>
<dbReference type="Gene3D" id="2.30.130.30">
    <property type="entry name" value="Hypothetical protein"/>
    <property type="match status" value="1"/>
</dbReference>
<dbReference type="Pfam" id="PF12961">
    <property type="entry name" value="DUF3850"/>
    <property type="match status" value="1"/>
</dbReference>
<dbReference type="InterPro" id="IPR039440">
    <property type="entry name" value="DUF3850"/>
</dbReference>
<comment type="caution">
    <text evidence="2">The sequence shown here is derived from an EMBL/GenBank/DDBJ whole genome shotgun (WGS) entry which is preliminary data.</text>
</comment>
<dbReference type="AlphaFoldDB" id="A0A1J4VBS4"/>
<protein>
    <recommendedName>
        <fullName evidence="1">DUF3850 domain-containing protein</fullName>
    </recommendedName>
</protein>
<organism evidence="2 3">
    <name type="scientific">Candidatus Nomurabacteria bacterium CG1_02_47_685</name>
    <dbReference type="NCBI Taxonomy" id="1805282"/>
    <lineage>
        <taxon>Bacteria</taxon>
        <taxon>Candidatus Nomuraibacteriota</taxon>
    </lineage>
</organism>
<dbReference type="STRING" id="1805282.AUJ44_01790"/>
<evidence type="ECO:0000313" key="2">
    <source>
        <dbReference type="EMBL" id="OIO32721.1"/>
    </source>
</evidence>
<dbReference type="InterPro" id="IPR015947">
    <property type="entry name" value="PUA-like_sf"/>
</dbReference>
<name>A0A1J4VBS4_9BACT</name>
<proteinExistence type="predicted"/>
<dbReference type="Proteomes" id="UP000183206">
    <property type="component" value="Unassembled WGS sequence"/>
</dbReference>